<dbReference type="OrthoDB" id="3541472at2759"/>
<accession>A0A8S0W8E1</accession>
<evidence type="ECO:0000313" key="2">
    <source>
        <dbReference type="Proteomes" id="UP000467700"/>
    </source>
</evidence>
<evidence type="ECO:0008006" key="3">
    <source>
        <dbReference type="Google" id="ProtNLM"/>
    </source>
</evidence>
<gene>
    <name evidence="1" type="ORF">AAE3_LOCUS8915</name>
</gene>
<name>A0A8S0W8E1_CYCAE</name>
<sequence length="550" mass="62502">MVGFLKLPVELLFEIGELIDVNDRKSLRVACKDLSECFEACVLHTVSIDISTPSRQAGIAKLSGLALGKAPGLTRSARHLIIKSLAARRSDDPVVYNSEGAYGPDSYTQAEIDRADNAMKEHLRPALVSFESVSKVTWTMRYLDREWSQNIAIKALQTLPNLRTLVLAATSAYITLPLHEFPYLQHVELSDNSTRLTPNSKKGRTFKNLARLIATAPDLTYVLAMRGGYGRETRGLRPTSSLHQYFSECSPENPRHIQRLFITGMFVKIDPITQPHLRHLVALELSHIREPYNPPPKRHSAIFQYLPELMKHLNGSYLDGKIAIQQREVGSSLEEIWTAISAMGLRLEEVIVSRICPAFLRYLESYSGVKKLVLKWISAETPSQSDGFAKSLFGVPLQRHVDTLEDFRVSTQYEGLWCFGPHNAPVISRMKSLKRLEIPIASYMFTEYLVDDIVINLLDTMVAHFPGLERLTLHAASPASMHNTKPDRDPEHLTNTYKNIRTRVRTFEEHRAHTANRMPEIFVGKKRFRPVYEGVKGWHFRESDIPLEMY</sequence>
<dbReference type="SUPFAM" id="SSF52058">
    <property type="entry name" value="L domain-like"/>
    <property type="match status" value="1"/>
</dbReference>
<keyword evidence="2" id="KW-1185">Reference proteome</keyword>
<dbReference type="EMBL" id="CACVBS010000056">
    <property type="protein sequence ID" value="CAA7266678.1"/>
    <property type="molecule type" value="Genomic_DNA"/>
</dbReference>
<protein>
    <recommendedName>
        <fullName evidence="3">F-box domain-containing protein</fullName>
    </recommendedName>
</protein>
<evidence type="ECO:0000313" key="1">
    <source>
        <dbReference type="EMBL" id="CAA7266678.1"/>
    </source>
</evidence>
<organism evidence="1 2">
    <name type="scientific">Cyclocybe aegerita</name>
    <name type="common">Black poplar mushroom</name>
    <name type="synonym">Agrocybe aegerita</name>
    <dbReference type="NCBI Taxonomy" id="1973307"/>
    <lineage>
        <taxon>Eukaryota</taxon>
        <taxon>Fungi</taxon>
        <taxon>Dikarya</taxon>
        <taxon>Basidiomycota</taxon>
        <taxon>Agaricomycotina</taxon>
        <taxon>Agaricomycetes</taxon>
        <taxon>Agaricomycetidae</taxon>
        <taxon>Agaricales</taxon>
        <taxon>Agaricineae</taxon>
        <taxon>Bolbitiaceae</taxon>
        <taxon>Cyclocybe</taxon>
    </lineage>
</organism>
<dbReference type="AlphaFoldDB" id="A0A8S0W8E1"/>
<reference evidence="1 2" key="1">
    <citation type="submission" date="2020-01" db="EMBL/GenBank/DDBJ databases">
        <authorList>
            <person name="Gupta K D."/>
        </authorList>
    </citation>
    <scope>NUCLEOTIDE SEQUENCE [LARGE SCALE GENOMIC DNA]</scope>
</reference>
<comment type="caution">
    <text evidence="1">The sequence shown here is derived from an EMBL/GenBank/DDBJ whole genome shotgun (WGS) entry which is preliminary data.</text>
</comment>
<proteinExistence type="predicted"/>
<dbReference type="Proteomes" id="UP000467700">
    <property type="component" value="Unassembled WGS sequence"/>
</dbReference>